<reference evidence="7" key="1">
    <citation type="submission" date="2025-08" db="UniProtKB">
        <authorList>
            <consortium name="Ensembl"/>
        </authorList>
    </citation>
    <scope>IDENTIFICATION</scope>
</reference>
<protein>
    <submittedName>
        <fullName evidence="7">Interleukin 15 receptor subunit alpha</fullName>
    </submittedName>
</protein>
<comment type="caution">
    <text evidence="2">Lacks conserved residue(s) required for the propagation of feature annotation.</text>
</comment>
<dbReference type="PANTHER" id="PTHR15060:SF0">
    <property type="entry name" value="INTERLEUKIN-15 RECEPTOR SUBUNIT ALPHA"/>
    <property type="match status" value="1"/>
</dbReference>
<dbReference type="Proteomes" id="UP000261560">
    <property type="component" value="Unplaced"/>
</dbReference>
<evidence type="ECO:0000256" key="5">
    <source>
        <dbReference type="SAM" id="SignalP"/>
    </source>
</evidence>
<accession>A0A3B3DFW6</accession>
<dbReference type="AlphaFoldDB" id="A0A3B3DFW6"/>
<evidence type="ECO:0000259" key="6">
    <source>
        <dbReference type="PROSITE" id="PS50923"/>
    </source>
</evidence>
<feature type="compositionally biased region" description="Low complexity" evidence="3">
    <location>
        <begin position="181"/>
        <end position="194"/>
    </location>
</feature>
<evidence type="ECO:0000256" key="2">
    <source>
        <dbReference type="PROSITE-ProRule" id="PRU00302"/>
    </source>
</evidence>
<sequence>MDLKGFCVWMGSLLLSASLIRGESCPCPEIPPKEGTKPPQQGCYKNGNRIRYNCTDGYLRKAGTSDLIKCQLVGDSLQWTSPSLQCIPDPRNPKPPTTTPVRMTTSIQAGRTVSGPASSVGTSTTTTRTTAVLQSTWRSNLTSTEEEDLLTNSTSSSEEPWQNATLSTVSPHKKNSTTSPSGARNVTSSRSSSRADSKAINITVSVAAIVLTLSLMGLSVLLHSRRSRRNRELEKLNVDPVEHLELMPNH</sequence>
<feature type="domain" description="Sushi" evidence="6">
    <location>
        <begin position="23"/>
        <end position="88"/>
    </location>
</feature>
<keyword evidence="4" id="KW-0472">Membrane</keyword>
<feature type="signal peptide" evidence="5">
    <location>
        <begin position="1"/>
        <end position="22"/>
    </location>
</feature>
<evidence type="ECO:0000313" key="8">
    <source>
        <dbReference type="Proteomes" id="UP000261560"/>
    </source>
</evidence>
<dbReference type="CDD" id="cd00033">
    <property type="entry name" value="CCP"/>
    <property type="match status" value="1"/>
</dbReference>
<dbReference type="PROSITE" id="PS50923">
    <property type="entry name" value="SUSHI"/>
    <property type="match status" value="1"/>
</dbReference>
<organism evidence="7 8">
    <name type="scientific">Oryzias melastigma</name>
    <name type="common">Marine medaka</name>
    <dbReference type="NCBI Taxonomy" id="30732"/>
    <lineage>
        <taxon>Eukaryota</taxon>
        <taxon>Metazoa</taxon>
        <taxon>Chordata</taxon>
        <taxon>Craniata</taxon>
        <taxon>Vertebrata</taxon>
        <taxon>Euteleostomi</taxon>
        <taxon>Actinopterygii</taxon>
        <taxon>Neopterygii</taxon>
        <taxon>Teleostei</taxon>
        <taxon>Neoteleostei</taxon>
        <taxon>Acanthomorphata</taxon>
        <taxon>Ovalentaria</taxon>
        <taxon>Atherinomorphae</taxon>
        <taxon>Beloniformes</taxon>
        <taxon>Adrianichthyidae</taxon>
        <taxon>Oryziinae</taxon>
        <taxon>Oryzias</taxon>
    </lineage>
</organism>
<keyword evidence="1" id="KW-1015">Disulfide bond</keyword>
<dbReference type="GO" id="GO:0042010">
    <property type="term" value="F:interleukin-15 receptor activity"/>
    <property type="evidence" value="ECO:0007669"/>
    <property type="project" value="InterPro"/>
</dbReference>
<dbReference type="InterPro" id="IPR000436">
    <property type="entry name" value="Sushi_SCR_CCP_dom"/>
</dbReference>
<dbReference type="GeneID" id="112138290"/>
<dbReference type="OrthoDB" id="9944172at2759"/>
<keyword evidence="8" id="KW-1185">Reference proteome</keyword>
<dbReference type="PaxDb" id="30732-ENSOMEP00000028766"/>
<dbReference type="GeneTree" id="ENSGT01030000234868"/>
<keyword evidence="5" id="KW-0732">Signal</keyword>
<feature type="compositionally biased region" description="Polar residues" evidence="3">
    <location>
        <begin position="99"/>
        <end position="111"/>
    </location>
</feature>
<dbReference type="RefSeq" id="XP_024116621.1">
    <property type="nucleotide sequence ID" value="XM_024260853.1"/>
</dbReference>
<keyword evidence="4" id="KW-1133">Transmembrane helix</keyword>
<keyword evidence="4" id="KW-0812">Transmembrane</keyword>
<feature type="compositionally biased region" description="Polar residues" evidence="3">
    <location>
        <begin position="150"/>
        <end position="180"/>
    </location>
</feature>
<feature type="region of interest" description="Disordered" evidence="3">
    <location>
        <begin position="86"/>
        <end position="196"/>
    </location>
</feature>
<dbReference type="CTD" id="3601"/>
<name>A0A3B3DFW6_ORYME</name>
<dbReference type="PANTHER" id="PTHR15060">
    <property type="entry name" value="INTERLEUKIN-15 RECEPTOR SUBUNIT ALPHA"/>
    <property type="match status" value="1"/>
</dbReference>
<feature type="compositionally biased region" description="Low complexity" evidence="3">
    <location>
        <begin position="112"/>
        <end position="136"/>
    </location>
</feature>
<dbReference type="Ensembl" id="ENSOMET00000032025.1">
    <property type="protein sequence ID" value="ENSOMEP00000028766.1"/>
    <property type="gene ID" value="ENSOMEG00000012008.1"/>
</dbReference>
<keyword evidence="2" id="KW-0768">Sushi</keyword>
<proteinExistence type="predicted"/>
<evidence type="ECO:0000256" key="3">
    <source>
        <dbReference type="SAM" id="MobiDB-lite"/>
    </source>
</evidence>
<evidence type="ECO:0000256" key="4">
    <source>
        <dbReference type="SAM" id="Phobius"/>
    </source>
</evidence>
<reference evidence="7" key="2">
    <citation type="submission" date="2025-09" db="UniProtKB">
        <authorList>
            <consortium name="Ensembl"/>
        </authorList>
    </citation>
    <scope>IDENTIFICATION</scope>
</reference>
<dbReference type="KEGG" id="oml:112138290"/>
<dbReference type="SUPFAM" id="SSF57535">
    <property type="entry name" value="Complement control module/SCR domain"/>
    <property type="match status" value="1"/>
</dbReference>
<dbReference type="InterPro" id="IPR042372">
    <property type="entry name" value="IL15RA"/>
</dbReference>
<evidence type="ECO:0000313" key="7">
    <source>
        <dbReference type="Ensembl" id="ENSOMEP00000028766.1"/>
    </source>
</evidence>
<dbReference type="Gene3D" id="2.20.28.230">
    <property type="match status" value="1"/>
</dbReference>
<feature type="transmembrane region" description="Helical" evidence="4">
    <location>
        <begin position="199"/>
        <end position="222"/>
    </location>
</feature>
<feature type="chain" id="PRO_5017335884" evidence="5">
    <location>
        <begin position="23"/>
        <end position="250"/>
    </location>
</feature>
<evidence type="ECO:0000256" key="1">
    <source>
        <dbReference type="ARBA" id="ARBA00023157"/>
    </source>
</evidence>
<dbReference type="OMA" id="PPQQGCY"/>
<dbReference type="InterPro" id="IPR035976">
    <property type="entry name" value="Sushi/SCR/CCP_sf"/>
</dbReference>